<protein>
    <submittedName>
        <fullName evidence="2">Uncharacterized protein</fullName>
    </submittedName>
</protein>
<dbReference type="AlphaFoldDB" id="A0AAD6F289"/>
<accession>A0AAD6F289</accession>
<sequence length="143" mass="15432">MQKHSFSWEDDCHIPKGPLGYLRQGPTDAASQRQPVSTGPACTREGGSGQAKCAHPGPKQQKEEEAAGLFMAEGHSKDSLLSFLSHALGFGEIQSLRDYEAKKTVVVVAAAVSEDEQLVGFSTRATNTWRDIWDSRDDGSAPS</sequence>
<evidence type="ECO:0000256" key="1">
    <source>
        <dbReference type="SAM" id="MobiDB-lite"/>
    </source>
</evidence>
<evidence type="ECO:0000313" key="2">
    <source>
        <dbReference type="EMBL" id="KAJ4918373.1"/>
    </source>
</evidence>
<feature type="region of interest" description="Disordered" evidence="1">
    <location>
        <begin position="17"/>
        <end position="64"/>
    </location>
</feature>
<name>A0AAD6F289_9TELE</name>
<gene>
    <name evidence="2" type="ORF">JOQ06_022225</name>
</gene>
<dbReference type="EMBL" id="JAPTMU010000518">
    <property type="protein sequence ID" value="KAJ4918373.1"/>
    <property type="molecule type" value="Genomic_DNA"/>
</dbReference>
<reference evidence="2" key="1">
    <citation type="submission" date="2022-11" db="EMBL/GenBank/DDBJ databases">
        <title>Chromosome-level genome of Pogonophryne albipinna.</title>
        <authorList>
            <person name="Jo E."/>
        </authorList>
    </citation>
    <scope>NUCLEOTIDE SEQUENCE</scope>
    <source>
        <strain evidence="2">SGF0006</strain>
        <tissue evidence="2">Muscle</tissue>
    </source>
</reference>
<organism evidence="2 3">
    <name type="scientific">Pogonophryne albipinna</name>
    <dbReference type="NCBI Taxonomy" id="1090488"/>
    <lineage>
        <taxon>Eukaryota</taxon>
        <taxon>Metazoa</taxon>
        <taxon>Chordata</taxon>
        <taxon>Craniata</taxon>
        <taxon>Vertebrata</taxon>
        <taxon>Euteleostomi</taxon>
        <taxon>Actinopterygii</taxon>
        <taxon>Neopterygii</taxon>
        <taxon>Teleostei</taxon>
        <taxon>Neoteleostei</taxon>
        <taxon>Acanthomorphata</taxon>
        <taxon>Eupercaria</taxon>
        <taxon>Perciformes</taxon>
        <taxon>Notothenioidei</taxon>
        <taxon>Pogonophryne</taxon>
    </lineage>
</organism>
<dbReference type="Proteomes" id="UP001219934">
    <property type="component" value="Unassembled WGS sequence"/>
</dbReference>
<comment type="caution">
    <text evidence="2">The sequence shown here is derived from an EMBL/GenBank/DDBJ whole genome shotgun (WGS) entry which is preliminary data.</text>
</comment>
<evidence type="ECO:0000313" key="3">
    <source>
        <dbReference type="Proteomes" id="UP001219934"/>
    </source>
</evidence>
<keyword evidence="3" id="KW-1185">Reference proteome</keyword>
<proteinExistence type="predicted"/>